<feature type="compositionally biased region" description="Pro residues" evidence="1">
    <location>
        <begin position="78"/>
        <end position="87"/>
    </location>
</feature>
<feature type="region of interest" description="Disordered" evidence="1">
    <location>
        <begin position="36"/>
        <end position="87"/>
    </location>
</feature>
<dbReference type="EMBL" id="JACVVK020000657">
    <property type="protein sequence ID" value="KAK7459689.1"/>
    <property type="molecule type" value="Genomic_DNA"/>
</dbReference>
<reference evidence="2 3" key="1">
    <citation type="journal article" date="2023" name="Sci. Data">
        <title>Genome assembly of the Korean intertidal mud-creeper Batillaria attramentaria.</title>
        <authorList>
            <person name="Patra A.K."/>
            <person name="Ho P.T."/>
            <person name="Jun S."/>
            <person name="Lee S.J."/>
            <person name="Kim Y."/>
            <person name="Won Y.J."/>
        </authorList>
    </citation>
    <scope>NUCLEOTIDE SEQUENCE [LARGE SCALE GENOMIC DNA]</scope>
    <source>
        <strain evidence="2">Wonlab-2016</strain>
    </source>
</reference>
<proteinExistence type="predicted"/>
<name>A0ABD0J577_9CAEN</name>
<organism evidence="2 3">
    <name type="scientific">Batillaria attramentaria</name>
    <dbReference type="NCBI Taxonomy" id="370345"/>
    <lineage>
        <taxon>Eukaryota</taxon>
        <taxon>Metazoa</taxon>
        <taxon>Spiralia</taxon>
        <taxon>Lophotrochozoa</taxon>
        <taxon>Mollusca</taxon>
        <taxon>Gastropoda</taxon>
        <taxon>Caenogastropoda</taxon>
        <taxon>Sorbeoconcha</taxon>
        <taxon>Cerithioidea</taxon>
        <taxon>Batillariidae</taxon>
        <taxon>Batillaria</taxon>
    </lineage>
</organism>
<feature type="compositionally biased region" description="Low complexity" evidence="1">
    <location>
        <begin position="65"/>
        <end position="77"/>
    </location>
</feature>
<evidence type="ECO:0000313" key="3">
    <source>
        <dbReference type="Proteomes" id="UP001519460"/>
    </source>
</evidence>
<accession>A0ABD0J577</accession>
<keyword evidence="3" id="KW-1185">Reference proteome</keyword>
<dbReference type="Proteomes" id="UP001519460">
    <property type="component" value="Unassembled WGS sequence"/>
</dbReference>
<protein>
    <submittedName>
        <fullName evidence="2">Uncharacterized protein</fullName>
    </submittedName>
</protein>
<sequence>MGRRKGTKRRGCAGLWVNKGNGTCIPNYNHRQISRHGQTSLMPALFTDGQTDPNSHPLPPPPSPRGSTPFPLRLKLSPLPPRPSLSR</sequence>
<dbReference type="AlphaFoldDB" id="A0ABD0J577"/>
<evidence type="ECO:0000313" key="2">
    <source>
        <dbReference type="EMBL" id="KAK7459689.1"/>
    </source>
</evidence>
<evidence type="ECO:0000256" key="1">
    <source>
        <dbReference type="SAM" id="MobiDB-lite"/>
    </source>
</evidence>
<gene>
    <name evidence="2" type="ORF">BaRGS_00038992</name>
</gene>
<comment type="caution">
    <text evidence="2">The sequence shown here is derived from an EMBL/GenBank/DDBJ whole genome shotgun (WGS) entry which is preliminary data.</text>
</comment>